<dbReference type="InterPro" id="IPR011008">
    <property type="entry name" value="Dimeric_a/b-barrel"/>
</dbReference>
<comment type="caution">
    <text evidence="2">The sequence shown here is derived from an EMBL/GenBank/DDBJ whole genome shotgun (WGS) entry which is preliminary data.</text>
</comment>
<name>A0AAE8SW95_9PEZI</name>
<dbReference type="PANTHER" id="PTHR40624:SF1">
    <property type="entry name" value="BIOSYNTHESIS MONOOXYGENASE, PUTATIVE (AFU_ORTHOLOGUE AFUA_1G12025)-RELATED"/>
    <property type="match status" value="1"/>
</dbReference>
<keyword evidence="3" id="KW-1185">Reference proteome</keyword>
<dbReference type="Proteomes" id="UP001187682">
    <property type="component" value="Unassembled WGS sequence"/>
</dbReference>
<evidence type="ECO:0000313" key="2">
    <source>
        <dbReference type="EMBL" id="SPO03570.1"/>
    </source>
</evidence>
<dbReference type="InterPro" id="IPR007138">
    <property type="entry name" value="ABM_dom"/>
</dbReference>
<organism evidence="2 3">
    <name type="scientific">Cephalotrichum gorgonifer</name>
    <dbReference type="NCBI Taxonomy" id="2041049"/>
    <lineage>
        <taxon>Eukaryota</taxon>
        <taxon>Fungi</taxon>
        <taxon>Dikarya</taxon>
        <taxon>Ascomycota</taxon>
        <taxon>Pezizomycotina</taxon>
        <taxon>Sordariomycetes</taxon>
        <taxon>Hypocreomycetidae</taxon>
        <taxon>Microascales</taxon>
        <taxon>Microascaceae</taxon>
        <taxon>Cephalotrichum</taxon>
    </lineage>
</organism>
<dbReference type="EMBL" id="ONZQ02000008">
    <property type="protein sequence ID" value="SPO03570.1"/>
    <property type="molecule type" value="Genomic_DNA"/>
</dbReference>
<dbReference type="AlphaFoldDB" id="A0AAE8SW95"/>
<accession>A0AAE8SW95</accession>
<dbReference type="Gene3D" id="3.30.70.100">
    <property type="match status" value="1"/>
</dbReference>
<feature type="domain" description="ABM" evidence="1">
    <location>
        <begin position="4"/>
        <end position="100"/>
    </location>
</feature>
<dbReference type="SUPFAM" id="SSF54909">
    <property type="entry name" value="Dimeric alpha+beta barrel"/>
    <property type="match status" value="1"/>
</dbReference>
<evidence type="ECO:0000259" key="1">
    <source>
        <dbReference type="PROSITE" id="PS51725"/>
    </source>
</evidence>
<gene>
    <name evidence="2" type="ORF">DNG_06253</name>
</gene>
<proteinExistence type="predicted"/>
<evidence type="ECO:0000313" key="3">
    <source>
        <dbReference type="Proteomes" id="UP001187682"/>
    </source>
</evidence>
<reference evidence="2" key="1">
    <citation type="submission" date="2018-03" db="EMBL/GenBank/DDBJ databases">
        <authorList>
            <person name="Guldener U."/>
        </authorList>
    </citation>
    <scope>NUCLEOTIDE SEQUENCE</scope>
</reference>
<dbReference type="PROSITE" id="PS51725">
    <property type="entry name" value="ABM"/>
    <property type="match status" value="1"/>
</dbReference>
<sequence length="113" mass="12510">MAPVNIVAILTPAPGKVDRLRDLLTAQASIVHEKEDYALRFVVTEQIDNDVPEFIAIETYESKEAAGRHTKEPHFAEFFKALADEGVLAKPPVLWHTKSLGGFELDRKLNAAA</sequence>
<dbReference type="PANTHER" id="PTHR40624">
    <property type="entry name" value="BIOSYNTHESIS MONOOXYGENASE, PUTATIVE (AFU_ORTHOLOGUE AFUA_1G12025)-RELATED"/>
    <property type="match status" value="1"/>
</dbReference>
<protein>
    <recommendedName>
        <fullName evidence="1">ABM domain-containing protein</fullName>
    </recommendedName>
</protein>
<dbReference type="Pfam" id="PF03992">
    <property type="entry name" value="ABM"/>
    <property type="match status" value="1"/>
</dbReference>